<dbReference type="AlphaFoldDB" id="A0A369YJW3"/>
<dbReference type="Pfam" id="PF19933">
    <property type="entry name" value="DUF6396"/>
    <property type="match status" value="1"/>
</dbReference>
<dbReference type="InterPro" id="IPR045653">
    <property type="entry name" value="DUF6396"/>
</dbReference>
<evidence type="ECO:0000259" key="1">
    <source>
        <dbReference type="Pfam" id="PF19933"/>
    </source>
</evidence>
<dbReference type="Proteomes" id="UP000253950">
    <property type="component" value="Unassembled WGS sequence"/>
</dbReference>
<dbReference type="EMBL" id="QEPN01000005">
    <property type="protein sequence ID" value="RDE71377.1"/>
    <property type="molecule type" value="Genomic_DNA"/>
</dbReference>
<dbReference type="InterPro" id="IPR011990">
    <property type="entry name" value="TPR-like_helical_dom_sf"/>
</dbReference>
<evidence type="ECO:0000313" key="4">
    <source>
        <dbReference type="Proteomes" id="UP000253872"/>
    </source>
</evidence>
<evidence type="ECO:0000313" key="3">
    <source>
        <dbReference type="EMBL" id="RDF10973.1"/>
    </source>
</evidence>
<sequence>MRIKILSTILISIPLLTACDIGRELAESVIDVVKNPQTEIGEQVLGSHSSKLKNLEFTCVKEQFPSLPQEADQLYRYALYHDLHNRKRPSQRKNVLDYLHYYRIAAANGHWRANLTLQKHLAANDAIEVENSLNEGIAYNLLLEDTLPATADLWWSRYILAGYDPSHEKGDSTAYLRRAAERGNAEAQYMMGGLLDAVKNELHTDDPRYWKIMVIAEKFYYCSASAGHRFASPEGAMQAKLAYQNDADTLITKWEGKKPKSDKTVAELDQLSLQALQQGMKAGGESAAYALDTAFNPDYRYPNAPPRYTTVTPDAERAKRYRKIGYYLGVRPEFMPEMTVEDLDDIVPLPPAPLPAWDGTIAFQRFYDGESPAKPSDELMKKLAAAKGLDPATGLPVKKDGLPAVRSWQNWWD</sequence>
<dbReference type="RefSeq" id="WP_111389784.1">
    <property type="nucleotide sequence ID" value="NZ_JANFLW010000008.1"/>
</dbReference>
<dbReference type="PROSITE" id="PS51257">
    <property type="entry name" value="PROKAR_LIPOPROTEIN"/>
    <property type="match status" value="1"/>
</dbReference>
<dbReference type="Proteomes" id="UP000253872">
    <property type="component" value="Unassembled WGS sequence"/>
</dbReference>
<evidence type="ECO:0000313" key="5">
    <source>
        <dbReference type="Proteomes" id="UP000253950"/>
    </source>
</evidence>
<evidence type="ECO:0000313" key="2">
    <source>
        <dbReference type="EMBL" id="RDE71377.1"/>
    </source>
</evidence>
<keyword evidence="5" id="KW-1185">Reference proteome</keyword>
<dbReference type="Gene3D" id="1.25.40.10">
    <property type="entry name" value="Tetratricopeptide repeat domain"/>
    <property type="match status" value="1"/>
</dbReference>
<feature type="domain" description="DUF6396" evidence="1">
    <location>
        <begin position="287"/>
        <end position="397"/>
    </location>
</feature>
<name>A0A369YJW3_9PAST</name>
<organism evidence="2 4">
    <name type="scientific">Haemophilus sputorum</name>
    <dbReference type="NCBI Taxonomy" id="1078480"/>
    <lineage>
        <taxon>Bacteria</taxon>
        <taxon>Pseudomonadati</taxon>
        <taxon>Pseudomonadota</taxon>
        <taxon>Gammaproteobacteria</taxon>
        <taxon>Pasteurellales</taxon>
        <taxon>Pasteurellaceae</taxon>
        <taxon>Haemophilus</taxon>
    </lineage>
</organism>
<dbReference type="EMBL" id="QEQG01000006">
    <property type="protein sequence ID" value="RDF10973.1"/>
    <property type="molecule type" value="Genomic_DNA"/>
</dbReference>
<reference evidence="4 5" key="1">
    <citation type="submission" date="2018-05" db="EMBL/GenBank/DDBJ databases">
        <title>Draft Genome Sequences for a Diverse set of 7 Haemophilus Species.</title>
        <authorList>
            <person name="Nichols M."/>
            <person name="Topaz N."/>
            <person name="Wang X."/>
            <person name="Wang X."/>
            <person name="Boxrud D."/>
        </authorList>
    </citation>
    <scope>NUCLEOTIDE SEQUENCE [LARGE SCALE GENOMIC DNA]</scope>
    <source>
        <strain evidence="2 4">C2002001239</strain>
        <strain evidence="3 5">C2015005473</strain>
    </source>
</reference>
<proteinExistence type="predicted"/>
<protein>
    <recommendedName>
        <fullName evidence="1">DUF6396 domain-containing protein</fullName>
    </recommendedName>
</protein>
<gene>
    <name evidence="3" type="ORF">DPV84_06450</name>
    <name evidence="2" type="ORF">DPV93_07090</name>
</gene>
<accession>A0A369YJW3</accession>
<comment type="caution">
    <text evidence="2">The sequence shown here is derived from an EMBL/GenBank/DDBJ whole genome shotgun (WGS) entry which is preliminary data.</text>
</comment>